<dbReference type="EMBL" id="FWXK01000001">
    <property type="protein sequence ID" value="SMC30636.1"/>
    <property type="molecule type" value="Genomic_DNA"/>
</dbReference>
<dbReference type="PANTHER" id="PTHR43323">
    <property type="entry name" value="3-HYDROXY-3-METHYLGLUTARYL COENZYME A SYNTHASE"/>
    <property type="match status" value="1"/>
</dbReference>
<dbReference type="NCBIfam" id="TIGR01835">
    <property type="entry name" value="HMG-CoA-S_prok"/>
    <property type="match status" value="1"/>
</dbReference>
<dbReference type="InterPro" id="IPR013528">
    <property type="entry name" value="HMG_CoA_synth_N"/>
</dbReference>
<dbReference type="InterPro" id="IPR013746">
    <property type="entry name" value="HMG_CoA_synt_C_dom"/>
</dbReference>
<dbReference type="InterPro" id="IPR016039">
    <property type="entry name" value="Thiolase-like"/>
</dbReference>
<dbReference type="OrthoDB" id="9769523at2"/>
<sequence>MEVGIDKLGFYTPQYYMDMADLAEARHEAPGKFLKGLGQSKMAVAPITQDPVTLACNAANNILTDEDRAAIDYVIVGSESGVDQSKAMAVYVHDLLTINPFARAIEIKEACYGATAGLQAAVDHVTRHPERKALVIAADIARYGLASSGEATQGAGSVAMLITANPRIATVNDDSVYFSGDIMDFWRPNYSDTAKVVGKYSTEKYLEFLDQVWSKYKERTELTLDDFEAICFHLPYTKMGLKGLRQLLPEVSETKANELLEHFENSREYNRQVGNIYTGSLYLSLLSLLEQDETLTSGDRIGMFSYGSGAVGEFFSLTLQANYKEALLPEIQQKLLTNRQSLSLSAYEEMFQETLPTDGSSQYLSEEPNVVYQVGGIEEHKRLYQKNN</sequence>
<accession>A0A1W1Y3B6</accession>
<dbReference type="GO" id="GO:0006084">
    <property type="term" value="P:acetyl-CoA metabolic process"/>
    <property type="evidence" value="ECO:0007669"/>
    <property type="project" value="InterPro"/>
</dbReference>
<evidence type="ECO:0000259" key="6">
    <source>
        <dbReference type="Pfam" id="PF08540"/>
    </source>
</evidence>
<dbReference type="CDD" id="cd00827">
    <property type="entry name" value="init_cond_enzymes"/>
    <property type="match status" value="1"/>
</dbReference>
<feature type="binding site" evidence="4">
    <location>
        <position position="242"/>
    </location>
    <ligand>
        <name>(3S)-3-hydroxy-3-methylglutaryl-CoA</name>
        <dbReference type="ChEBI" id="CHEBI:43074"/>
    </ligand>
</feature>
<dbReference type="PANTHER" id="PTHR43323:SF2">
    <property type="entry name" value="HYDROXYMETHYLGLUTARYL-COA SYNTHASE"/>
    <property type="match status" value="1"/>
</dbReference>
<evidence type="ECO:0000256" key="3">
    <source>
        <dbReference type="PIRSR" id="PIRSR611554-1"/>
    </source>
</evidence>
<keyword evidence="2" id="KW-0808">Transferase</keyword>
<dbReference type="STRING" id="371602.SAMN04487984_0232"/>
<feature type="active site" description="Proton donor/acceptor" evidence="3">
    <location>
        <position position="233"/>
    </location>
</feature>
<comment type="similarity">
    <text evidence="1">Belongs to the thiolase-like superfamily. HMG-CoA synthase family.</text>
</comment>
<dbReference type="Pfam" id="PF01154">
    <property type="entry name" value="HMG_CoA_synt_N"/>
    <property type="match status" value="1"/>
</dbReference>
<protein>
    <submittedName>
        <fullName evidence="7">Hydroxymethylglutaryl-CoA synthase</fullName>
    </submittedName>
</protein>
<name>A0A1W1Y3B6_9LACT</name>
<evidence type="ECO:0000313" key="7">
    <source>
        <dbReference type="EMBL" id="SMC30636.1"/>
    </source>
</evidence>
<feature type="active site" description="Acyl-thioester intermediate" evidence="3">
    <location>
        <position position="111"/>
    </location>
</feature>
<dbReference type="RefSeq" id="WP_084097838.1">
    <property type="nucleotide sequence ID" value="NZ_FWXK01000001.1"/>
</dbReference>
<feature type="domain" description="Hydroxymethylglutaryl-coenzyme A synthase N-terminal" evidence="5">
    <location>
        <begin position="2"/>
        <end position="165"/>
    </location>
</feature>
<evidence type="ECO:0000256" key="4">
    <source>
        <dbReference type="PIRSR" id="PIRSR611554-2"/>
    </source>
</evidence>
<feature type="domain" description="Hydroxymethylglutaryl-coenzyme A synthase C-terminal" evidence="6">
    <location>
        <begin position="181"/>
        <end position="255"/>
    </location>
</feature>
<evidence type="ECO:0000256" key="2">
    <source>
        <dbReference type="ARBA" id="ARBA00022679"/>
    </source>
</evidence>
<dbReference type="Pfam" id="PF08540">
    <property type="entry name" value="HMG_CoA_synt_C"/>
    <property type="match status" value="2"/>
</dbReference>
<dbReference type="Proteomes" id="UP000243884">
    <property type="component" value="Unassembled WGS sequence"/>
</dbReference>
<proteinExistence type="inferred from homology"/>
<dbReference type="InterPro" id="IPR011554">
    <property type="entry name" value="HMG_CoA_synthase_prok"/>
</dbReference>
<feature type="binding site" evidence="4">
    <location>
        <position position="143"/>
    </location>
    <ligand>
        <name>(3S)-3-hydroxy-3-methylglutaryl-CoA</name>
        <dbReference type="ChEBI" id="CHEBI:43074"/>
    </ligand>
</feature>
<gene>
    <name evidence="7" type="ORF">SAMN04487984_0232</name>
</gene>
<evidence type="ECO:0000259" key="5">
    <source>
        <dbReference type="Pfam" id="PF01154"/>
    </source>
</evidence>
<feature type="domain" description="Hydroxymethylglutaryl-coenzyme A synthase C-terminal" evidence="6">
    <location>
        <begin position="263"/>
        <end position="353"/>
    </location>
</feature>
<keyword evidence="8" id="KW-1185">Reference proteome</keyword>
<evidence type="ECO:0000256" key="1">
    <source>
        <dbReference type="ARBA" id="ARBA00007061"/>
    </source>
</evidence>
<dbReference type="GO" id="GO:0004421">
    <property type="term" value="F:hydroxymethylglutaryl-CoA synthase activity"/>
    <property type="evidence" value="ECO:0007669"/>
    <property type="project" value="InterPro"/>
</dbReference>
<feature type="active site" description="Proton donor/acceptor" evidence="3">
    <location>
        <position position="79"/>
    </location>
</feature>
<organism evidence="7 8">
    <name type="scientific">Aerococcus suis</name>
    <dbReference type="NCBI Taxonomy" id="371602"/>
    <lineage>
        <taxon>Bacteria</taxon>
        <taxon>Bacillati</taxon>
        <taxon>Bacillota</taxon>
        <taxon>Bacilli</taxon>
        <taxon>Lactobacillales</taxon>
        <taxon>Aerococcaceae</taxon>
        <taxon>Aerococcus</taxon>
    </lineage>
</organism>
<dbReference type="SUPFAM" id="SSF53901">
    <property type="entry name" value="Thiolase-like"/>
    <property type="match status" value="2"/>
</dbReference>
<dbReference type="AlphaFoldDB" id="A0A1W1Y3B6"/>
<dbReference type="Gene3D" id="3.40.47.10">
    <property type="match status" value="2"/>
</dbReference>
<reference evidence="8" key="1">
    <citation type="submission" date="2017-04" db="EMBL/GenBank/DDBJ databases">
        <authorList>
            <person name="Varghese N."/>
            <person name="Submissions S."/>
        </authorList>
    </citation>
    <scope>NUCLEOTIDE SEQUENCE [LARGE SCALE GENOMIC DNA]</scope>
    <source>
        <strain evidence="8">DSM 21500</strain>
    </source>
</reference>
<feature type="binding site" evidence="4">
    <location>
        <position position="275"/>
    </location>
    <ligand>
        <name>(3S)-3-hydroxy-3-methylglutaryl-CoA</name>
        <dbReference type="ChEBI" id="CHEBI:43074"/>
    </ligand>
</feature>
<evidence type="ECO:0000313" key="8">
    <source>
        <dbReference type="Proteomes" id="UP000243884"/>
    </source>
</evidence>